<name>A0A516TP28_9BACT</name>
<dbReference type="Proteomes" id="UP000315925">
    <property type="component" value="Chromosome"/>
</dbReference>
<evidence type="ECO:0000313" key="9">
    <source>
        <dbReference type="Proteomes" id="UP000315925"/>
    </source>
</evidence>
<organism evidence="8 9">
    <name type="scientific">Methylacidiphilum kamchatkense Kam1</name>
    <dbReference type="NCBI Taxonomy" id="1202785"/>
    <lineage>
        <taxon>Bacteria</taxon>
        <taxon>Pseudomonadati</taxon>
        <taxon>Verrucomicrobiota</taxon>
        <taxon>Methylacidiphilae</taxon>
        <taxon>Methylacidiphilales</taxon>
        <taxon>Methylacidiphilaceae</taxon>
        <taxon>Methylacidiphilum (ex Ratnadevi et al. 2023)</taxon>
    </lineage>
</organism>
<keyword evidence="3 5" id="KW-0697">Rotamase</keyword>
<dbReference type="Gene3D" id="3.10.50.40">
    <property type="match status" value="1"/>
</dbReference>
<evidence type="ECO:0000256" key="6">
    <source>
        <dbReference type="RuleBase" id="RU003915"/>
    </source>
</evidence>
<evidence type="ECO:0000256" key="5">
    <source>
        <dbReference type="PROSITE-ProRule" id="PRU00277"/>
    </source>
</evidence>
<dbReference type="STRING" id="1202785.A946_03455"/>
<dbReference type="InterPro" id="IPR001179">
    <property type="entry name" value="PPIase_FKBP_dom"/>
</dbReference>
<evidence type="ECO:0000313" key="8">
    <source>
        <dbReference type="EMBL" id="QDQ42998.1"/>
    </source>
</evidence>
<dbReference type="KEGG" id="mkc:kam1_1784"/>
<proteinExistence type="inferred from homology"/>
<feature type="domain" description="PPIase FKBP-type" evidence="7">
    <location>
        <begin position="75"/>
        <end position="163"/>
    </location>
</feature>
<gene>
    <name evidence="8" type="ORF">kam1_1784</name>
</gene>
<dbReference type="PANTHER" id="PTHR43811:SF19">
    <property type="entry name" value="39 KDA FK506-BINDING NUCLEAR PROTEIN"/>
    <property type="match status" value="1"/>
</dbReference>
<evidence type="ECO:0000256" key="1">
    <source>
        <dbReference type="ARBA" id="ARBA00000971"/>
    </source>
</evidence>
<dbReference type="RefSeq" id="WP_143958376.1">
    <property type="nucleotide sequence ID" value="NZ_CP037899.1"/>
</dbReference>
<dbReference type="GO" id="GO:0003755">
    <property type="term" value="F:peptidyl-prolyl cis-trans isomerase activity"/>
    <property type="evidence" value="ECO:0007669"/>
    <property type="project" value="UniProtKB-UniRule"/>
</dbReference>
<evidence type="ECO:0000256" key="4">
    <source>
        <dbReference type="ARBA" id="ARBA00023235"/>
    </source>
</evidence>
<comment type="similarity">
    <text evidence="2 6">Belongs to the FKBP-type PPIase family.</text>
</comment>
<comment type="catalytic activity">
    <reaction evidence="1 5 6">
        <text>[protein]-peptidylproline (omega=180) = [protein]-peptidylproline (omega=0)</text>
        <dbReference type="Rhea" id="RHEA:16237"/>
        <dbReference type="Rhea" id="RHEA-COMP:10747"/>
        <dbReference type="Rhea" id="RHEA-COMP:10748"/>
        <dbReference type="ChEBI" id="CHEBI:83833"/>
        <dbReference type="ChEBI" id="CHEBI:83834"/>
        <dbReference type="EC" id="5.2.1.8"/>
    </reaction>
</comment>
<dbReference type="EMBL" id="CP037899">
    <property type="protein sequence ID" value="QDQ42998.1"/>
    <property type="molecule type" value="Genomic_DNA"/>
</dbReference>
<evidence type="ECO:0000256" key="2">
    <source>
        <dbReference type="ARBA" id="ARBA00006577"/>
    </source>
</evidence>
<keyword evidence="4 5" id="KW-0413">Isomerase</keyword>
<dbReference type="AlphaFoldDB" id="A0A516TP28"/>
<protein>
    <recommendedName>
        <fullName evidence="6">Peptidyl-prolyl cis-trans isomerase</fullName>
        <ecNumber evidence="6">5.2.1.8</ecNumber>
    </recommendedName>
</protein>
<dbReference type="InterPro" id="IPR046357">
    <property type="entry name" value="PPIase_dom_sf"/>
</dbReference>
<dbReference type="SUPFAM" id="SSF54534">
    <property type="entry name" value="FKBP-like"/>
    <property type="match status" value="1"/>
</dbReference>
<dbReference type="FunFam" id="3.10.50.40:FF:000006">
    <property type="entry name" value="Peptidyl-prolyl cis-trans isomerase"/>
    <property type="match status" value="1"/>
</dbReference>
<sequence>MSATPSYFFLKRIFIVLFFVGALISFSGRSLLFGQDDFFAAKPFHESDSEKIVTTPSGLKYIDYTVGSGNPVAPGKRITLNYVGKLEDGKIFDSSLSRGKPFSFVLGVSRMIKGWEEGVSTMKEGGKRRLIIPPDLGYGTEGVEDVIPPNATLIFDIEVLKVE</sequence>
<dbReference type="PROSITE" id="PS50059">
    <property type="entry name" value="FKBP_PPIASE"/>
    <property type="match status" value="1"/>
</dbReference>
<dbReference type="PANTHER" id="PTHR43811">
    <property type="entry name" value="FKBP-TYPE PEPTIDYL-PROLYL CIS-TRANS ISOMERASE FKPA"/>
    <property type="match status" value="1"/>
</dbReference>
<dbReference type="EC" id="5.2.1.8" evidence="6"/>
<evidence type="ECO:0000259" key="7">
    <source>
        <dbReference type="PROSITE" id="PS50059"/>
    </source>
</evidence>
<accession>A0A516TP28</accession>
<evidence type="ECO:0000256" key="3">
    <source>
        <dbReference type="ARBA" id="ARBA00023110"/>
    </source>
</evidence>
<reference evidence="9" key="1">
    <citation type="submission" date="2019-03" db="EMBL/GenBank/DDBJ databases">
        <title>Complete genome of Methylacidiphilum kamchatkense Kam1.</title>
        <authorList>
            <person name="Kruse T."/>
            <person name="Murarilal Ratnadevi C."/>
            <person name="Erikstad H.-A."/>
            <person name="Birkeland N.-K."/>
        </authorList>
    </citation>
    <scope>NUCLEOTIDE SEQUENCE [LARGE SCALE GENOMIC DNA]</scope>
    <source>
        <strain evidence="9">kam1</strain>
    </source>
</reference>
<dbReference type="Pfam" id="PF00254">
    <property type="entry name" value="FKBP_C"/>
    <property type="match status" value="1"/>
</dbReference>